<proteinExistence type="inferred from homology"/>
<accession>A0A1W9KXD1</accession>
<feature type="domain" description="YbgF trimerisation" evidence="5">
    <location>
        <begin position="74"/>
        <end position="129"/>
    </location>
</feature>
<dbReference type="EMBL" id="MTEI01000002">
    <property type="protein sequence ID" value="OQW89317.1"/>
    <property type="molecule type" value="Genomic_DNA"/>
</dbReference>
<feature type="repeat" description="TPR" evidence="3">
    <location>
        <begin position="180"/>
        <end position="213"/>
    </location>
</feature>
<name>A0A1W9KXD1_9BURK</name>
<feature type="signal peptide" evidence="2">
    <location>
        <begin position="1"/>
        <end position="32"/>
    </location>
</feature>
<sequence length="264" mass="29299" precursor="true">MPMKRVTVMQVRQLTTRAVFVAGLLFASSSQAGLFEDDEARKAILDLRQRVEKLRVDADQIQSSSKDENAGMGRGLLELQRQMELLKSDVASLRGSNEKLTKDLADLQQRYKDDLQGLSERLAKLEPAKVTVDGAEFSVGPAEKQDYEAALAVFRKGDFHAAQALFAGFLSRYPNSGYALTALFWLGNAQYATRDYKEAMTNFRTLIAKNPEHFRAPEAVLSVANCQLELKDTKGARKTFTDLIKAYPSSEAAVAAKERLATLK</sequence>
<keyword evidence="2" id="KW-0574">Periplasm</keyword>
<dbReference type="GO" id="GO:0030288">
    <property type="term" value="C:outer membrane-bounded periplasmic space"/>
    <property type="evidence" value="ECO:0007669"/>
    <property type="project" value="UniProtKB-UniRule"/>
</dbReference>
<dbReference type="InterPro" id="IPR014162">
    <property type="entry name" value="CpoB_C"/>
</dbReference>
<reference evidence="6 7" key="1">
    <citation type="submission" date="2017-01" db="EMBL/GenBank/DDBJ databases">
        <title>Novel large sulfur bacteria in the metagenomes of groundwater-fed chemosynthetic microbial mats in the Lake Huron basin.</title>
        <authorList>
            <person name="Sharrar A.M."/>
            <person name="Flood B.E."/>
            <person name="Bailey J.V."/>
            <person name="Jones D.S."/>
            <person name="Biddanda B."/>
            <person name="Ruberg S.A."/>
            <person name="Marcus D.N."/>
            <person name="Dick G.J."/>
        </authorList>
    </citation>
    <scope>NUCLEOTIDE SEQUENCE [LARGE SCALE GENOMIC DNA]</scope>
    <source>
        <strain evidence="6">A7</strain>
    </source>
</reference>
<evidence type="ECO:0000313" key="7">
    <source>
        <dbReference type="Proteomes" id="UP000192505"/>
    </source>
</evidence>
<comment type="similarity">
    <text evidence="2">Belongs to the CpoB family.</text>
</comment>
<dbReference type="GO" id="GO:0070206">
    <property type="term" value="P:protein trimerization"/>
    <property type="evidence" value="ECO:0007669"/>
    <property type="project" value="InterPro"/>
</dbReference>
<keyword evidence="3" id="KW-0802">TPR repeat</keyword>
<organism evidence="6 7">
    <name type="scientific">Rhodoferax ferrireducens</name>
    <dbReference type="NCBI Taxonomy" id="192843"/>
    <lineage>
        <taxon>Bacteria</taxon>
        <taxon>Pseudomonadati</taxon>
        <taxon>Pseudomonadota</taxon>
        <taxon>Betaproteobacteria</taxon>
        <taxon>Burkholderiales</taxon>
        <taxon>Comamonadaceae</taxon>
        <taxon>Rhodoferax</taxon>
    </lineage>
</organism>
<evidence type="ECO:0000256" key="3">
    <source>
        <dbReference type="PROSITE-ProRule" id="PRU00339"/>
    </source>
</evidence>
<dbReference type="SUPFAM" id="SSF48452">
    <property type="entry name" value="TPR-like"/>
    <property type="match status" value="1"/>
</dbReference>
<keyword evidence="2" id="KW-0132">Cell division</keyword>
<evidence type="ECO:0000259" key="4">
    <source>
        <dbReference type="Pfam" id="PF13525"/>
    </source>
</evidence>
<dbReference type="Gene3D" id="1.25.40.10">
    <property type="entry name" value="Tetratricopeptide repeat domain"/>
    <property type="match status" value="1"/>
</dbReference>
<dbReference type="InterPro" id="IPR011990">
    <property type="entry name" value="TPR-like_helical_dom_sf"/>
</dbReference>
<dbReference type="NCBIfam" id="TIGR02795">
    <property type="entry name" value="tol_pal_ybgF"/>
    <property type="match status" value="1"/>
</dbReference>
<feature type="coiled-coil region" evidence="2">
    <location>
        <begin position="44"/>
        <end position="110"/>
    </location>
</feature>
<dbReference type="Proteomes" id="UP000192505">
    <property type="component" value="Unassembled WGS sequence"/>
</dbReference>
<comment type="function">
    <text evidence="2">Mediates coordination of peptidoglycan synthesis and outer membrane constriction during cell division.</text>
</comment>
<evidence type="ECO:0000313" key="6">
    <source>
        <dbReference type="EMBL" id="OQW89317.1"/>
    </source>
</evidence>
<evidence type="ECO:0000256" key="1">
    <source>
        <dbReference type="ARBA" id="ARBA00022729"/>
    </source>
</evidence>
<dbReference type="Pfam" id="PF13525">
    <property type="entry name" value="YfiO"/>
    <property type="match status" value="1"/>
</dbReference>
<dbReference type="InterPro" id="IPR032519">
    <property type="entry name" value="YbgF_tri"/>
</dbReference>
<comment type="subcellular location">
    <subcellularLocation>
        <location evidence="2">Periplasm</location>
    </subcellularLocation>
</comment>
<dbReference type="InterPro" id="IPR034706">
    <property type="entry name" value="CpoB"/>
</dbReference>
<keyword evidence="2" id="KW-0175">Coiled coil</keyword>
<feature type="domain" description="Outer membrane lipoprotein BamD-like" evidence="4">
    <location>
        <begin position="143"/>
        <end position="264"/>
    </location>
</feature>
<dbReference type="InterPro" id="IPR039565">
    <property type="entry name" value="BamD-like"/>
</dbReference>
<dbReference type="Gene3D" id="1.20.5.110">
    <property type="match status" value="1"/>
</dbReference>
<dbReference type="PROSITE" id="PS50005">
    <property type="entry name" value="TPR"/>
    <property type="match status" value="1"/>
</dbReference>
<dbReference type="Pfam" id="PF16331">
    <property type="entry name" value="TolA_bind_tri"/>
    <property type="match status" value="1"/>
</dbReference>
<dbReference type="AlphaFoldDB" id="A0A1W9KXD1"/>
<keyword evidence="2" id="KW-0131">Cell cycle</keyword>
<dbReference type="HAMAP" id="MF_02066">
    <property type="entry name" value="CpoB"/>
    <property type="match status" value="1"/>
</dbReference>
<dbReference type="GO" id="GO:0043093">
    <property type="term" value="P:FtsZ-dependent cytokinesis"/>
    <property type="evidence" value="ECO:0007669"/>
    <property type="project" value="UniProtKB-UniRule"/>
</dbReference>
<evidence type="ECO:0000259" key="5">
    <source>
        <dbReference type="Pfam" id="PF16331"/>
    </source>
</evidence>
<protein>
    <recommendedName>
        <fullName evidence="2">Cell division coordinator CpoB</fullName>
    </recommendedName>
</protein>
<keyword evidence="1 2" id="KW-0732">Signal</keyword>
<gene>
    <name evidence="2" type="primary">cpoB</name>
    <name evidence="6" type="ORF">BWK72_05105</name>
</gene>
<evidence type="ECO:0000256" key="2">
    <source>
        <dbReference type="HAMAP-Rule" id="MF_02066"/>
    </source>
</evidence>
<dbReference type="InterPro" id="IPR019734">
    <property type="entry name" value="TPR_rpt"/>
</dbReference>
<comment type="caution">
    <text evidence="6">The sequence shown here is derived from an EMBL/GenBank/DDBJ whole genome shotgun (WGS) entry which is preliminary data.</text>
</comment>
<feature type="chain" id="PRO_5013412484" description="Cell division coordinator CpoB" evidence="2">
    <location>
        <begin position="33"/>
        <end position="264"/>
    </location>
</feature>